<dbReference type="EMBL" id="PQIB02000008">
    <property type="protein sequence ID" value="RLN03025.1"/>
    <property type="molecule type" value="Genomic_DNA"/>
</dbReference>
<feature type="compositionally biased region" description="Basic and acidic residues" evidence="1">
    <location>
        <begin position="332"/>
        <end position="364"/>
    </location>
</feature>
<gene>
    <name evidence="3" type="ORF">C2845_PM13G05710</name>
</gene>
<dbReference type="InterPro" id="IPR040256">
    <property type="entry name" value="At4g02000-like"/>
</dbReference>
<sequence>MAENGPLLDSPLGILNQAEEEGGSQSSAPVRRAGKEIAEPSMVEKKHVLVINMTGAREARRPQFLAVGLFLSDLLVSSKQLIDHMKKVWKIRGVLEVSSLESDAGRKFLLVFSEEGDQRHAIVGGPWNYKGDAFLVEGLAEDADPSSALFTHVPMWMQFRKIPFYLLTKKLAFDLGECIGKTMRVDNEAWGLISEKFVRTRVQLPLYRALRKEILLADEITGEEVAVQLRYERVPNFCLFCGFIGHMEARCDVPKAERRIEYNQNLRVLPVHFEFPQSWSLPDAMGQASSEDSAPRLWHAPTPATPGERHDTAGKETVEQVVAEVARLSVVENHEKDREENTSSDNKHDNKQISPTDEKEKMEDDNQTTQEVTDKKRKISWKRKAREEMRNQSDNPKNVVNQSVFLAQGAGNVRSREERQVEENGVEPAAKKTAQQSFPAADGHSKDGLKDKKGRKQTTKNATGKRGENVGVT</sequence>
<feature type="compositionally biased region" description="Basic residues" evidence="1">
    <location>
        <begin position="375"/>
        <end position="384"/>
    </location>
</feature>
<proteinExistence type="predicted"/>
<organism evidence="3 4">
    <name type="scientific">Panicum miliaceum</name>
    <name type="common">Proso millet</name>
    <name type="synonym">Broomcorn millet</name>
    <dbReference type="NCBI Taxonomy" id="4540"/>
    <lineage>
        <taxon>Eukaryota</taxon>
        <taxon>Viridiplantae</taxon>
        <taxon>Streptophyta</taxon>
        <taxon>Embryophyta</taxon>
        <taxon>Tracheophyta</taxon>
        <taxon>Spermatophyta</taxon>
        <taxon>Magnoliopsida</taxon>
        <taxon>Liliopsida</taxon>
        <taxon>Poales</taxon>
        <taxon>Poaceae</taxon>
        <taxon>PACMAD clade</taxon>
        <taxon>Panicoideae</taxon>
        <taxon>Panicodae</taxon>
        <taxon>Paniceae</taxon>
        <taxon>Panicinae</taxon>
        <taxon>Panicum</taxon>
        <taxon>Panicum sect. Panicum</taxon>
    </lineage>
</organism>
<protein>
    <recommendedName>
        <fullName evidence="2">Zinc knuckle CX2CX4HX4C domain-containing protein</fullName>
    </recommendedName>
</protein>
<reference evidence="4" key="1">
    <citation type="journal article" date="2019" name="Nat. Commun.">
        <title>The genome of broomcorn millet.</title>
        <authorList>
            <person name="Zou C."/>
            <person name="Miki D."/>
            <person name="Li D."/>
            <person name="Tang Q."/>
            <person name="Xiao L."/>
            <person name="Rajput S."/>
            <person name="Deng P."/>
            <person name="Jia W."/>
            <person name="Huang R."/>
            <person name="Zhang M."/>
            <person name="Sun Y."/>
            <person name="Hu J."/>
            <person name="Fu X."/>
            <person name="Schnable P.S."/>
            <person name="Li F."/>
            <person name="Zhang H."/>
            <person name="Feng B."/>
            <person name="Zhu X."/>
            <person name="Liu R."/>
            <person name="Schnable J.C."/>
            <person name="Zhu J.-K."/>
            <person name="Zhang H."/>
        </authorList>
    </citation>
    <scope>NUCLEOTIDE SEQUENCE [LARGE SCALE GENOMIC DNA]</scope>
</reference>
<evidence type="ECO:0000259" key="2">
    <source>
        <dbReference type="Pfam" id="PF14392"/>
    </source>
</evidence>
<feature type="region of interest" description="Disordered" evidence="1">
    <location>
        <begin position="283"/>
        <end position="314"/>
    </location>
</feature>
<feature type="region of interest" description="Disordered" evidence="1">
    <location>
        <begin position="328"/>
        <end position="473"/>
    </location>
</feature>
<feature type="domain" description="Zinc knuckle CX2CX4HX4C" evidence="2">
    <location>
        <begin position="222"/>
        <end position="252"/>
    </location>
</feature>
<dbReference type="Proteomes" id="UP000275267">
    <property type="component" value="Unassembled WGS sequence"/>
</dbReference>
<dbReference type="Pfam" id="PF14392">
    <property type="entry name" value="zf-CCHC_4"/>
    <property type="match status" value="1"/>
</dbReference>
<evidence type="ECO:0000313" key="3">
    <source>
        <dbReference type="EMBL" id="RLN03025.1"/>
    </source>
</evidence>
<dbReference type="AlphaFoldDB" id="A0A3L6RH34"/>
<name>A0A3L6RH34_PANMI</name>
<feature type="compositionally biased region" description="Polar residues" evidence="1">
    <location>
        <begin position="392"/>
        <end position="405"/>
    </location>
</feature>
<comment type="caution">
    <text evidence="3">The sequence shown here is derived from an EMBL/GenBank/DDBJ whole genome shotgun (WGS) entry which is preliminary data.</text>
</comment>
<dbReference type="InterPro" id="IPR025836">
    <property type="entry name" value="Zn_knuckle_CX2CX4HX4C"/>
</dbReference>
<evidence type="ECO:0000256" key="1">
    <source>
        <dbReference type="SAM" id="MobiDB-lite"/>
    </source>
</evidence>
<dbReference type="PANTHER" id="PTHR31286:SF167">
    <property type="entry name" value="OS09G0268800 PROTEIN"/>
    <property type="match status" value="1"/>
</dbReference>
<dbReference type="STRING" id="4540.A0A3L6RH34"/>
<dbReference type="OrthoDB" id="692417at2759"/>
<dbReference type="PANTHER" id="PTHR31286">
    <property type="entry name" value="GLYCINE-RICH CELL WALL STRUCTURAL PROTEIN 1.8-LIKE"/>
    <property type="match status" value="1"/>
</dbReference>
<keyword evidence="4" id="KW-1185">Reference proteome</keyword>
<evidence type="ECO:0000313" key="4">
    <source>
        <dbReference type="Proteomes" id="UP000275267"/>
    </source>
</evidence>
<accession>A0A3L6RH34</accession>